<accession>J4GSG7</accession>
<dbReference type="GO" id="GO:0005856">
    <property type="term" value="C:cytoskeleton"/>
    <property type="evidence" value="ECO:0007669"/>
    <property type="project" value="TreeGrafter"/>
</dbReference>
<dbReference type="EMBL" id="HE797142">
    <property type="protein sequence ID" value="CCM04120.1"/>
    <property type="molecule type" value="Genomic_DNA"/>
</dbReference>
<keyword evidence="2" id="KW-0812">Transmembrane</keyword>
<evidence type="ECO:0000313" key="3">
    <source>
        <dbReference type="EMBL" id="CCM04120.1"/>
    </source>
</evidence>
<gene>
    <name evidence="3" type="ORF">FIBRA_06281</name>
</gene>
<protein>
    <submittedName>
        <fullName evidence="3">Uncharacterized protein</fullName>
    </submittedName>
</protein>
<keyword evidence="4" id="KW-1185">Reference proteome</keyword>
<dbReference type="GeneID" id="24099031"/>
<dbReference type="GO" id="GO:0005200">
    <property type="term" value="F:structural constituent of cytoskeleton"/>
    <property type="evidence" value="ECO:0007669"/>
    <property type="project" value="TreeGrafter"/>
</dbReference>
<feature type="coiled-coil region" evidence="1">
    <location>
        <begin position="133"/>
        <end position="167"/>
    </location>
</feature>
<reference evidence="3 4" key="1">
    <citation type="journal article" date="2012" name="Appl. Environ. Microbiol.">
        <title>Short-read sequencing for genomic analysis of the brown rot fungus Fibroporia radiculosa.</title>
        <authorList>
            <person name="Tang J.D."/>
            <person name="Perkins A.D."/>
            <person name="Sonstegard T.S."/>
            <person name="Schroeder S.G."/>
            <person name="Burgess S.C."/>
            <person name="Diehl S.V."/>
        </authorList>
    </citation>
    <scope>NUCLEOTIDE SEQUENCE [LARGE SCALE GENOMIC DNA]</scope>
    <source>
        <strain evidence="3 4">TFFH 294</strain>
    </source>
</reference>
<dbReference type="STRING" id="599839.J4GSG7"/>
<dbReference type="PANTHER" id="PTHR47357">
    <property type="entry name" value="COP1-INTERACTIVE PROTEIN 1"/>
    <property type="match status" value="1"/>
</dbReference>
<feature type="transmembrane region" description="Helical" evidence="2">
    <location>
        <begin position="1054"/>
        <end position="1074"/>
    </location>
</feature>
<dbReference type="InParanoid" id="J4GSG7"/>
<dbReference type="Gene3D" id="6.10.140.920">
    <property type="match status" value="1"/>
</dbReference>
<sequence>MLQDDTLNPSFVQSELEEARASLSDLETECDSLGLHLEAAIAQVQLKDLSLQEMESINSHLKKRIDDLEDQVESLMVRQAGSTIAFGQADVSIKALNRISTMQEEILEILRSCSNPALIDTSYTIAQDFALRVAEEEREISTLRTSNRELHREVLELRMRLSELDHRLVMARRSQERIHQYFRDSGGPEKTSSKRKVVADASTPRGGTQTFCACGQVVANREGTFERMHSLFGAFGSRVSCSMGDFVEFLALDDILDDSDGTSSTLSEPSVAEVKEGPKLVEELQAKLDEGISVLAARDSAVDNLERRISDLTAALDTTKAQLNDKQTALNSSEDIRAGLEAELSSTRADLNSLRSEFSVTSDRLHNVDLQFAEVSATLAAERSTRLQVEDNLKSLRADFSDLQVAEHEARANADRKNAELQDMTNRMDALRCDFTSLDHEHQQIAQRAANLYAEVQQNNEKNETLQLQHKQTLSRVASLEGELVRSASKTQEIEEDRRAKEDALRRAHEHISQLADELQQVRVENDERCVELGHLSSQLAAVKDSHARERAEGEAVLKEHRRRLEEGEKVHNARHGQLSEEINRVLEELKVSSLGDVRTGEVTEGTVWQAQEDQYHLDTDTLHATHRDEVATLQSQIAELEQLHDEDRSAIRELQICVSDSTARVQEAERELADQEAALEEVQVHLADREATVSATTVELEKVRSRLDESRQRTDQIERAKDEVIECLSEELSNARDAHNALKETFLASDHHAKKLEETLQHRDLEITQLRESHQREVAALTAEKAEWHLRFGEDHARIHELHGELHRMKDRAAGMEKQLSDQKHALKSTEDALAESKAALALASQEILSKNVQLDEARRHAAQTEKMRNLEISQLKKDLSESNETRANLNKNLDVAKETLSKRHAVEIEEGIRKRSDELHQLRAQHQSAVEELYTKHRAALKQQVTSSLHEIDKRDKELNALRGELTDAKEALRAANEQVQSVKSQFDKLCHSAEALEKTKDGIIAQLRTTHEEQHHALHAQKEELRNLHIAHIRELQLKHQSEFNALKRKVGATGLLGGMAGAVLAGIVYLA</sequence>
<dbReference type="OrthoDB" id="2289094at2759"/>
<feature type="coiled-coil region" evidence="1">
    <location>
        <begin position="407"/>
        <end position="525"/>
    </location>
</feature>
<dbReference type="RefSeq" id="XP_012183403.1">
    <property type="nucleotide sequence ID" value="XM_012328013.1"/>
</dbReference>
<dbReference type="PANTHER" id="PTHR47357:SF1">
    <property type="entry name" value="SPINDLE POLE BODY COMPONENT 110"/>
    <property type="match status" value="1"/>
</dbReference>
<keyword evidence="1" id="KW-0175">Coiled coil</keyword>
<feature type="coiled-coil region" evidence="1">
    <location>
        <begin position="302"/>
        <end position="357"/>
    </location>
</feature>
<dbReference type="HOGENOM" id="CLU_286980_0_0_1"/>
<organism evidence="3 4">
    <name type="scientific">Fibroporia radiculosa</name>
    <dbReference type="NCBI Taxonomy" id="599839"/>
    <lineage>
        <taxon>Eukaryota</taxon>
        <taxon>Fungi</taxon>
        <taxon>Dikarya</taxon>
        <taxon>Basidiomycota</taxon>
        <taxon>Agaricomycotina</taxon>
        <taxon>Agaricomycetes</taxon>
        <taxon>Polyporales</taxon>
        <taxon>Fibroporiaceae</taxon>
        <taxon>Fibroporia</taxon>
    </lineage>
</organism>
<feature type="coiled-coil region" evidence="1">
    <location>
        <begin position="624"/>
        <end position="774"/>
    </location>
</feature>
<evidence type="ECO:0000256" key="2">
    <source>
        <dbReference type="SAM" id="Phobius"/>
    </source>
</evidence>
<name>J4GSG7_9APHY</name>
<proteinExistence type="predicted"/>
<feature type="coiled-coil region" evidence="1">
    <location>
        <begin position="800"/>
        <end position="848"/>
    </location>
</feature>
<feature type="coiled-coil region" evidence="1">
    <location>
        <begin position="51"/>
        <end position="78"/>
    </location>
</feature>
<dbReference type="AlphaFoldDB" id="J4GSG7"/>
<dbReference type="Proteomes" id="UP000006352">
    <property type="component" value="Unassembled WGS sequence"/>
</dbReference>
<dbReference type="SUPFAM" id="SSF57997">
    <property type="entry name" value="Tropomyosin"/>
    <property type="match status" value="1"/>
</dbReference>
<keyword evidence="2" id="KW-0472">Membrane</keyword>
<keyword evidence="2" id="KW-1133">Transmembrane helix</keyword>
<evidence type="ECO:0000256" key="1">
    <source>
        <dbReference type="SAM" id="Coils"/>
    </source>
</evidence>
<evidence type="ECO:0000313" key="4">
    <source>
        <dbReference type="Proteomes" id="UP000006352"/>
    </source>
</evidence>
<feature type="coiled-coil region" evidence="1">
    <location>
        <begin position="954"/>
        <end position="988"/>
    </location>
</feature>
<feature type="coiled-coil region" evidence="1">
    <location>
        <begin position="874"/>
        <end position="901"/>
    </location>
</feature>